<gene>
    <name evidence="2" type="ORF">GA0074695_3181</name>
</gene>
<name>A0A1C4XCF5_MICVI</name>
<proteinExistence type="predicted"/>
<keyword evidence="3" id="KW-1185">Reference proteome</keyword>
<reference evidence="3" key="1">
    <citation type="submission" date="2016-06" db="EMBL/GenBank/DDBJ databases">
        <authorList>
            <person name="Varghese N."/>
            <person name="Submissions Spin"/>
        </authorList>
    </citation>
    <scope>NUCLEOTIDE SEQUENCE [LARGE SCALE GENOMIC DNA]</scope>
    <source>
        <strain evidence="3">DSM 43909</strain>
    </source>
</reference>
<dbReference type="EMBL" id="LT607411">
    <property type="protein sequence ID" value="SCF06002.1"/>
    <property type="molecule type" value="Genomic_DNA"/>
</dbReference>
<protein>
    <submittedName>
        <fullName evidence="2">Glycine/D-amino acid oxidase (Deaminating)</fullName>
    </submittedName>
</protein>
<dbReference type="PANTHER" id="PTHR13847:SF281">
    <property type="entry name" value="FAD DEPENDENT OXIDOREDUCTASE DOMAIN-CONTAINING PROTEIN"/>
    <property type="match status" value="1"/>
</dbReference>
<dbReference type="Gene3D" id="3.30.9.10">
    <property type="entry name" value="D-Amino Acid Oxidase, subunit A, domain 2"/>
    <property type="match status" value="1"/>
</dbReference>
<dbReference type="OrthoDB" id="9805852at2"/>
<dbReference type="InterPro" id="IPR006076">
    <property type="entry name" value="FAD-dep_OxRdtase"/>
</dbReference>
<dbReference type="RefSeq" id="WP_089006952.1">
    <property type="nucleotide sequence ID" value="NZ_LT607411.1"/>
</dbReference>
<dbReference type="SUPFAM" id="SSF51905">
    <property type="entry name" value="FAD/NAD(P)-binding domain"/>
    <property type="match status" value="1"/>
</dbReference>
<feature type="domain" description="FAD dependent oxidoreductase" evidence="1">
    <location>
        <begin position="54"/>
        <end position="415"/>
    </location>
</feature>
<dbReference type="PANTHER" id="PTHR13847">
    <property type="entry name" value="SARCOSINE DEHYDROGENASE-RELATED"/>
    <property type="match status" value="1"/>
</dbReference>
<dbReference type="Gene3D" id="3.50.50.60">
    <property type="entry name" value="FAD/NAD(P)-binding domain"/>
    <property type="match status" value="1"/>
</dbReference>
<organism evidence="2 3">
    <name type="scientific">Micromonospora viridifaciens</name>
    <dbReference type="NCBI Taxonomy" id="1881"/>
    <lineage>
        <taxon>Bacteria</taxon>
        <taxon>Bacillati</taxon>
        <taxon>Actinomycetota</taxon>
        <taxon>Actinomycetes</taxon>
        <taxon>Micromonosporales</taxon>
        <taxon>Micromonosporaceae</taxon>
        <taxon>Micromonospora</taxon>
    </lineage>
</organism>
<dbReference type="Proteomes" id="UP000198242">
    <property type="component" value="Chromosome I"/>
</dbReference>
<accession>A0A1C4XCF5</accession>
<dbReference type="Pfam" id="PF01266">
    <property type="entry name" value="DAO"/>
    <property type="match status" value="1"/>
</dbReference>
<dbReference type="GO" id="GO:0005737">
    <property type="term" value="C:cytoplasm"/>
    <property type="evidence" value="ECO:0007669"/>
    <property type="project" value="TreeGrafter"/>
</dbReference>
<sequence length="482" mass="52621">MTNWYTPASRNGSAAAASARAERALADAAPAVFWTDRPDRPQPRPRLTGAHTADLVVVGGGFTGLWAAILAKQDDPATEVVLVEAERVAFGASGRNGGFVADSLTHGLSHGESQWPAEMESLVHLGRENLAAIAETVRRSGIDAGLRLCGKTTVAVAPHQVAELAALAELHRGYGDDVTLLDAEQVRADVASPTYLAGVRLRGAGGLVDPARLAWGLAGLAESLGVTIYEDTRVTGFDRSRGGVVVRTTDGRISGHRVVIGTNAYPPPLRRLRHWVLPVYDYVLVTEPLSDAQRTELRWPEAQGVTDAGNQFHYYRLTDDNRILFGGYDAIYRFGNRVDAALDQRDATHRLLAEHFADTFPQLDGVRFTHRWGGVIDSTTRFTPMFGTTRDRRIAYAVGYTGLGVAASRFGAQVALDLLAGRETERTRLRMVRRRPVPFPPEPLRYPVVEMTRRALAAADARDGRRGPWLRLLDRFGVGFNS</sequence>
<dbReference type="AlphaFoldDB" id="A0A1C4XCF5"/>
<evidence type="ECO:0000259" key="1">
    <source>
        <dbReference type="Pfam" id="PF01266"/>
    </source>
</evidence>
<dbReference type="InterPro" id="IPR036188">
    <property type="entry name" value="FAD/NAD-bd_sf"/>
</dbReference>
<evidence type="ECO:0000313" key="2">
    <source>
        <dbReference type="EMBL" id="SCF06002.1"/>
    </source>
</evidence>
<evidence type="ECO:0000313" key="3">
    <source>
        <dbReference type="Proteomes" id="UP000198242"/>
    </source>
</evidence>